<dbReference type="AlphaFoldDB" id="A0A3B0YN73"/>
<name>A0A3B0YN73_9ZZZZ</name>
<reference evidence="1" key="1">
    <citation type="submission" date="2018-06" db="EMBL/GenBank/DDBJ databases">
        <authorList>
            <person name="Zhirakovskaya E."/>
        </authorList>
    </citation>
    <scope>NUCLEOTIDE SEQUENCE</scope>
</reference>
<dbReference type="EMBL" id="UOFK01000122">
    <property type="protein sequence ID" value="VAW77573.1"/>
    <property type="molecule type" value="Genomic_DNA"/>
</dbReference>
<proteinExistence type="predicted"/>
<gene>
    <name evidence="1" type="ORF">MNBD_GAMMA13-1819</name>
</gene>
<sequence length="140" mass="15370">MIKNIALVLLVIVWVMSTPASARGNIIDNALVHEKDGRITLEVELTIAFRYQSHFPAETGDELRITIKPVRVSASDVGAAFERDSLVPSNADSAAIDEVIYEGDAPGGPFLIVRFTRPVKFQFIQGSDQRSFSVAIQKIL</sequence>
<evidence type="ECO:0000313" key="1">
    <source>
        <dbReference type="EMBL" id="VAW77573.1"/>
    </source>
</evidence>
<organism evidence="1">
    <name type="scientific">hydrothermal vent metagenome</name>
    <dbReference type="NCBI Taxonomy" id="652676"/>
    <lineage>
        <taxon>unclassified sequences</taxon>
        <taxon>metagenomes</taxon>
        <taxon>ecological metagenomes</taxon>
    </lineage>
</organism>
<accession>A0A3B0YN73</accession>
<protein>
    <submittedName>
        <fullName evidence="1">Uncharacterized protein</fullName>
    </submittedName>
</protein>